<dbReference type="RefSeq" id="WP_105988418.1">
    <property type="nucleotide sequence ID" value="NZ_POST01000007.1"/>
</dbReference>
<dbReference type="EMBL" id="QUAM01000008">
    <property type="protein sequence ID" value="TPR12412.1"/>
    <property type="molecule type" value="Genomic_DNA"/>
</dbReference>
<protein>
    <submittedName>
        <fullName evidence="2">ParA family protein</fullName>
    </submittedName>
</protein>
<gene>
    <name evidence="2" type="ORF">DY048_07630</name>
</gene>
<proteinExistence type="predicted"/>
<organism evidence="2 3">
    <name type="scientific">Apilactobacillus timberlakei</name>
    <dbReference type="NCBI Taxonomy" id="2008380"/>
    <lineage>
        <taxon>Bacteria</taxon>
        <taxon>Bacillati</taxon>
        <taxon>Bacillota</taxon>
        <taxon>Bacilli</taxon>
        <taxon>Lactobacillales</taxon>
        <taxon>Lactobacillaceae</taxon>
        <taxon>Apilactobacillus</taxon>
    </lineage>
</organism>
<dbReference type="Pfam" id="PF13614">
    <property type="entry name" value="AAA_31"/>
    <property type="match status" value="1"/>
</dbReference>
<reference evidence="2 3" key="1">
    <citation type="submission" date="2018-08" db="EMBL/GenBank/DDBJ databases">
        <title>Comparative genomics of wild bee and flower associated Lactobacillus reveals potential adaptation to the bee host.</title>
        <authorList>
            <person name="Vuong H.Q."/>
            <person name="Mcfrederick Q.S."/>
        </authorList>
    </citation>
    <scope>NUCLEOTIDE SEQUENCE [LARGE SCALE GENOMIC DNA]</scope>
    <source>
        <strain evidence="2 3">HV_04</strain>
    </source>
</reference>
<evidence type="ECO:0000313" key="2">
    <source>
        <dbReference type="EMBL" id="TPR12412.1"/>
    </source>
</evidence>
<evidence type="ECO:0000259" key="1">
    <source>
        <dbReference type="Pfam" id="PF13614"/>
    </source>
</evidence>
<keyword evidence="3" id="KW-1185">Reference proteome</keyword>
<accession>A0ABY2YRX0</accession>
<evidence type="ECO:0000313" key="3">
    <source>
        <dbReference type="Proteomes" id="UP000767392"/>
    </source>
</evidence>
<dbReference type="Proteomes" id="UP000767392">
    <property type="component" value="Unassembled WGS sequence"/>
</dbReference>
<dbReference type="PANTHER" id="PTHR13696">
    <property type="entry name" value="P-LOOP CONTAINING NUCLEOSIDE TRIPHOSPHATE HYDROLASE"/>
    <property type="match status" value="1"/>
</dbReference>
<sequence>MTNDEANIQEVLSDLKNSKKATTIIVGNQKGGVSKTINSCLIAYTLAKRGVKTLLADIDQQASATKILLKTKKQANPDADNDINKTVMDGIKEGSFDNLAMSITDNLDLLPSYKDLKDFSNDVYTKVRDSYGTNEADHIFAKLLEPLKKDYDVIILDTPPYDSSMNDNGLLASDYILISFQTQQGGFDGADDYTDTIAELHDNYGIDNKILGMIPSLYNKRNWVDKTMLKQAKEYFGEKYVFKNIVDTMPRIERYPVLGISNNDIFERRVLSKYSDITDEMLLRMYKIEKDGVL</sequence>
<dbReference type="Gene3D" id="3.40.50.300">
    <property type="entry name" value="P-loop containing nucleotide triphosphate hydrolases"/>
    <property type="match status" value="1"/>
</dbReference>
<comment type="caution">
    <text evidence="2">The sequence shown here is derived from an EMBL/GenBank/DDBJ whole genome shotgun (WGS) entry which is preliminary data.</text>
</comment>
<dbReference type="InterPro" id="IPR025669">
    <property type="entry name" value="AAA_dom"/>
</dbReference>
<name>A0ABY2YRX0_9LACO</name>
<dbReference type="CDD" id="cd02042">
    <property type="entry name" value="ParAB_family"/>
    <property type="match status" value="1"/>
</dbReference>
<dbReference type="InterPro" id="IPR027417">
    <property type="entry name" value="P-loop_NTPase"/>
</dbReference>
<dbReference type="InterPro" id="IPR050678">
    <property type="entry name" value="DNA_Partitioning_ATPase"/>
</dbReference>
<dbReference type="SUPFAM" id="SSF52540">
    <property type="entry name" value="P-loop containing nucleoside triphosphate hydrolases"/>
    <property type="match status" value="1"/>
</dbReference>
<feature type="domain" description="AAA" evidence="1">
    <location>
        <begin position="22"/>
        <end position="203"/>
    </location>
</feature>
<dbReference type="PANTHER" id="PTHR13696:SF98">
    <property type="entry name" value="PLASMID PARTITION PROTEIN A"/>
    <property type="match status" value="1"/>
</dbReference>